<accession>A0ABV0QG23</accession>
<dbReference type="EMBL" id="JAHRIN010009660">
    <property type="protein sequence ID" value="MEQ2194762.1"/>
    <property type="molecule type" value="Genomic_DNA"/>
</dbReference>
<organism evidence="1 2">
    <name type="scientific">Xenoophorus captivus</name>
    <dbReference type="NCBI Taxonomy" id="1517983"/>
    <lineage>
        <taxon>Eukaryota</taxon>
        <taxon>Metazoa</taxon>
        <taxon>Chordata</taxon>
        <taxon>Craniata</taxon>
        <taxon>Vertebrata</taxon>
        <taxon>Euteleostomi</taxon>
        <taxon>Actinopterygii</taxon>
        <taxon>Neopterygii</taxon>
        <taxon>Teleostei</taxon>
        <taxon>Neoteleostei</taxon>
        <taxon>Acanthomorphata</taxon>
        <taxon>Ovalentaria</taxon>
        <taxon>Atherinomorphae</taxon>
        <taxon>Cyprinodontiformes</taxon>
        <taxon>Goodeidae</taxon>
        <taxon>Xenoophorus</taxon>
    </lineage>
</organism>
<protein>
    <submittedName>
        <fullName evidence="1">Uncharacterized protein</fullName>
    </submittedName>
</protein>
<dbReference type="Proteomes" id="UP001434883">
    <property type="component" value="Unassembled WGS sequence"/>
</dbReference>
<name>A0ABV0QG23_9TELE</name>
<sequence>MLLKVCCQPPLKPTRRRRRGGGIGLFTLPSGCCQQDPALDKSSMVLAFTLLAVSKPTSWRTRYGLASCLMVNTSVNLPQSKDRSGSTRLDCKIAPAYLPCLSII</sequence>
<gene>
    <name evidence="1" type="ORF">XENOCAPTIV_002536</name>
</gene>
<reference evidence="1 2" key="1">
    <citation type="submission" date="2021-06" db="EMBL/GenBank/DDBJ databases">
        <authorList>
            <person name="Palmer J.M."/>
        </authorList>
    </citation>
    <scope>NUCLEOTIDE SEQUENCE [LARGE SCALE GENOMIC DNA]</scope>
    <source>
        <strain evidence="1 2">XC_2019</strain>
        <tissue evidence="1">Muscle</tissue>
    </source>
</reference>
<keyword evidence="2" id="KW-1185">Reference proteome</keyword>
<proteinExistence type="predicted"/>
<evidence type="ECO:0000313" key="1">
    <source>
        <dbReference type="EMBL" id="MEQ2194762.1"/>
    </source>
</evidence>
<evidence type="ECO:0000313" key="2">
    <source>
        <dbReference type="Proteomes" id="UP001434883"/>
    </source>
</evidence>
<comment type="caution">
    <text evidence="1">The sequence shown here is derived from an EMBL/GenBank/DDBJ whole genome shotgun (WGS) entry which is preliminary data.</text>
</comment>